<keyword evidence="5" id="KW-0808">Transferase</keyword>
<evidence type="ECO:0000256" key="1">
    <source>
        <dbReference type="ARBA" id="ARBA00000085"/>
    </source>
</evidence>
<dbReference type="SMART" id="SM00387">
    <property type="entry name" value="HATPase_c"/>
    <property type="match status" value="1"/>
</dbReference>
<dbReference type="SUPFAM" id="SSF52172">
    <property type="entry name" value="CheY-like"/>
    <property type="match status" value="1"/>
</dbReference>
<dbReference type="InterPro" id="IPR011006">
    <property type="entry name" value="CheY-like_superfamily"/>
</dbReference>
<dbReference type="SUPFAM" id="SSF47384">
    <property type="entry name" value="Homodimeric domain of signal transducing histidine kinase"/>
    <property type="match status" value="1"/>
</dbReference>
<evidence type="ECO:0000256" key="6">
    <source>
        <dbReference type="ARBA" id="ARBA00022777"/>
    </source>
</evidence>
<feature type="domain" description="Histidine kinase" evidence="13">
    <location>
        <begin position="512"/>
        <end position="771"/>
    </location>
</feature>
<keyword evidence="8" id="KW-0902">Two-component regulatory system</keyword>
<dbReference type="Gene3D" id="3.30.565.10">
    <property type="entry name" value="Histidine kinase-like ATPase, C-terminal domain"/>
    <property type="match status" value="1"/>
</dbReference>
<feature type="domain" description="Response regulatory" evidence="14">
    <location>
        <begin position="1099"/>
        <end position="1244"/>
    </location>
</feature>
<keyword evidence="4 10" id="KW-0597">Phosphoprotein</keyword>
<dbReference type="Proteomes" id="UP001359559">
    <property type="component" value="Unassembled WGS sequence"/>
</dbReference>
<dbReference type="FunFam" id="1.10.287.130:FF:000025">
    <property type="entry name" value="Histidine kinase 1-like protein"/>
    <property type="match status" value="1"/>
</dbReference>
<dbReference type="PROSITE" id="PS50109">
    <property type="entry name" value="HIS_KIN"/>
    <property type="match status" value="1"/>
</dbReference>
<keyword evidence="7" id="KW-0256">Endoplasmic reticulum</keyword>
<evidence type="ECO:0000256" key="12">
    <source>
        <dbReference type="SAM" id="Phobius"/>
    </source>
</evidence>
<feature type="compositionally biased region" description="Low complexity" evidence="11">
    <location>
        <begin position="1056"/>
        <end position="1066"/>
    </location>
</feature>
<feature type="modified residue" description="4-aspartylphosphate" evidence="10">
    <location>
        <position position="1175"/>
    </location>
</feature>
<dbReference type="PANTHER" id="PTHR43711">
    <property type="entry name" value="TWO-COMPONENT HISTIDINE KINASE"/>
    <property type="match status" value="1"/>
</dbReference>
<dbReference type="PANTHER" id="PTHR43711:SF1">
    <property type="entry name" value="HISTIDINE KINASE 1"/>
    <property type="match status" value="1"/>
</dbReference>
<protein>
    <recommendedName>
        <fullName evidence="3">histidine kinase</fullName>
        <ecNumber evidence="3">2.7.13.3</ecNumber>
    </recommendedName>
</protein>
<keyword evidence="16" id="KW-1185">Reference proteome</keyword>
<dbReference type="Pfam" id="PF00512">
    <property type="entry name" value="HisKA"/>
    <property type="match status" value="1"/>
</dbReference>
<dbReference type="EMBL" id="JAYKXN010000002">
    <property type="protein sequence ID" value="KAK7309371.1"/>
    <property type="molecule type" value="Genomic_DNA"/>
</dbReference>
<comment type="catalytic activity">
    <reaction evidence="1">
        <text>ATP + protein L-histidine = ADP + protein N-phospho-L-histidine.</text>
        <dbReference type="EC" id="2.7.13.3"/>
    </reaction>
</comment>
<name>A0AAN9K3N8_CLITE</name>
<dbReference type="Gene3D" id="1.10.287.130">
    <property type="match status" value="1"/>
</dbReference>
<dbReference type="InterPro" id="IPR036890">
    <property type="entry name" value="HATPase_C_sf"/>
</dbReference>
<evidence type="ECO:0000256" key="3">
    <source>
        <dbReference type="ARBA" id="ARBA00012438"/>
    </source>
</evidence>
<dbReference type="InterPro" id="IPR050736">
    <property type="entry name" value="Sensor_HK_Regulatory"/>
</dbReference>
<evidence type="ECO:0000313" key="16">
    <source>
        <dbReference type="Proteomes" id="UP001359559"/>
    </source>
</evidence>
<evidence type="ECO:0000256" key="11">
    <source>
        <dbReference type="SAM" id="MobiDB-lite"/>
    </source>
</evidence>
<dbReference type="EC" id="2.7.13.3" evidence="3"/>
<keyword evidence="12" id="KW-0812">Transmembrane</keyword>
<evidence type="ECO:0000256" key="10">
    <source>
        <dbReference type="PROSITE-ProRule" id="PRU00169"/>
    </source>
</evidence>
<dbReference type="PROSITE" id="PS50110">
    <property type="entry name" value="RESPONSE_REGULATORY"/>
    <property type="match status" value="1"/>
</dbReference>
<keyword evidence="12" id="KW-1133">Transmembrane helix</keyword>
<evidence type="ECO:0000256" key="5">
    <source>
        <dbReference type="ARBA" id="ARBA00022679"/>
    </source>
</evidence>
<dbReference type="Gene3D" id="3.40.50.2300">
    <property type="match status" value="1"/>
</dbReference>
<feature type="compositionally biased region" description="Low complexity" evidence="11">
    <location>
        <begin position="9"/>
        <end position="21"/>
    </location>
</feature>
<evidence type="ECO:0000256" key="9">
    <source>
        <dbReference type="ARBA" id="ARBA00023170"/>
    </source>
</evidence>
<dbReference type="GO" id="GO:0000155">
    <property type="term" value="F:phosphorelay sensor kinase activity"/>
    <property type="evidence" value="ECO:0007669"/>
    <property type="project" value="InterPro"/>
</dbReference>
<feature type="transmembrane region" description="Helical" evidence="12">
    <location>
        <begin position="77"/>
        <end position="99"/>
    </location>
</feature>
<comment type="caution">
    <text evidence="15">The sequence shown here is derived from an EMBL/GenBank/DDBJ whole genome shotgun (WGS) entry which is preliminary data.</text>
</comment>
<organism evidence="15 16">
    <name type="scientific">Clitoria ternatea</name>
    <name type="common">Butterfly pea</name>
    <dbReference type="NCBI Taxonomy" id="43366"/>
    <lineage>
        <taxon>Eukaryota</taxon>
        <taxon>Viridiplantae</taxon>
        <taxon>Streptophyta</taxon>
        <taxon>Embryophyta</taxon>
        <taxon>Tracheophyta</taxon>
        <taxon>Spermatophyta</taxon>
        <taxon>Magnoliopsida</taxon>
        <taxon>eudicotyledons</taxon>
        <taxon>Gunneridae</taxon>
        <taxon>Pentapetalae</taxon>
        <taxon>rosids</taxon>
        <taxon>fabids</taxon>
        <taxon>Fabales</taxon>
        <taxon>Fabaceae</taxon>
        <taxon>Papilionoideae</taxon>
        <taxon>50 kb inversion clade</taxon>
        <taxon>NPAAA clade</taxon>
        <taxon>indigoferoid/millettioid clade</taxon>
        <taxon>Phaseoleae</taxon>
        <taxon>Clitoria</taxon>
    </lineage>
</organism>
<accession>A0AAN9K3N8</accession>
<keyword evidence="6" id="KW-0418">Kinase</keyword>
<dbReference type="InterPro" id="IPR003594">
    <property type="entry name" value="HATPase_dom"/>
</dbReference>
<dbReference type="InterPro" id="IPR005467">
    <property type="entry name" value="His_kinase_dom"/>
</dbReference>
<sequence>MSENKDEICSGSSVCSPGSNSPMSNKCTYLFHSLCGCAPSFNKSSKPKGTRIFHRDVEKEEFQYASSHCLSSYYSVFVVRLAIMVMLAILIGLLTILTWHFTKIYTTKSLNSLAYGLRYELLQRPVLRMWNILNSTSEITTAQVKLSQYVIRRYSNPATQAEQVELYEAMRAVTWSLFASRKALNSITINYKNGFVQAFHRDLKDNNTFYIYSDLSNYSIGASNSNEVSSFATHQAWDEKSIHGNFSAIWYREPLDPVSGEKIGKAMQIAPEDLINIAGLSQVPDGVASWHVAVSKFTDSPLLSAALPVWDSSNKSIMAVVGVTTALYSVGQLMRELVELHSGHMYLTSQEGYLLATSTSAPLLANSTKPPKLKMAVDCEDDIIRMGAEWLQRTYGNNFPPSHEVHVENVKLGHQQYYIDSFFLNLKRLPLVGVIIIPRKYIMGQVDERAYKTLVILISASLCILVIGCVCILILTNGVSKEMNLRAELINQLEARRKAEASSNYKSQFLANMSHELRTPMAAVIGLLDILISDDCLTNEQCSTVTQIRKCSTALLRLLNNILDLSKVESGKLVLEDAEFDLGRELEGLVDMFSVQCINHNVETVLDLSDDMPKVVRGDSARVVQIFANLINNSIKFTPSGHIILRGWCANPNTSSSDDQNFPPDQKKSRCLQKNREKPNANHAKRTSMKDNKVILWFEVDDTGCGIDPSKWDSVFESFEQADPSTTRLHGGTGLGLCIVRNLVNKMGGDIKVVKKEGPGTLMRLCLLLNAPMDVTEQHCVVDLTDNGLVVLLALHGNMGRLITSKWLQKNGVCTMEASEWNGLTQILRELFHARSSVHNKDFEAHYPANEELKPKLLCIRDMRNPVFIIVVDIGLLDLSTDIWKEQLNFLHRYFGRAKFVWMLNHDTSNTIKMELRRKGHVLMVNKPLYKAKMVHILEAVIKERNLELQKKNMTAPRTTTKEGDLHEFLEIDSAHFDAVSSDDSDMSELGGSNPNNASGDKPVEKETKLHPSSPYNMNKSLIRLTNESEYLEENNLRKEESCHSSPSSTEDTKPKSQSSKEPSSPTEDQDQDSEGGETQRVTSSSKAVDGKKSLEGLRILLAEDTPVLQRVATIMLEKMGASVVAVGDGQQAVDALNFMLSAEDCRKESLQKEKNTRSHTEISTYRSYDLILMDCQMPKMDGYEATKAIRKSEVGTGLHIPIVALTAHAMSCDEAKCLEVGMDAYLTKPIDFKMMVSTILSLTKRTS</sequence>
<reference evidence="15 16" key="1">
    <citation type="submission" date="2024-01" db="EMBL/GenBank/DDBJ databases">
        <title>The genomes of 5 underutilized Papilionoideae crops provide insights into root nodulation and disease resistance.</title>
        <authorList>
            <person name="Yuan L."/>
        </authorList>
    </citation>
    <scope>NUCLEOTIDE SEQUENCE [LARGE SCALE GENOMIC DNA]</scope>
    <source>
        <strain evidence="15">LY-2023</strain>
        <tissue evidence="15">Leaf</tissue>
    </source>
</reference>
<dbReference type="InterPro" id="IPR001789">
    <property type="entry name" value="Sig_transdc_resp-reg_receiver"/>
</dbReference>
<dbReference type="PRINTS" id="PR00344">
    <property type="entry name" value="BCTRLSENSOR"/>
</dbReference>
<dbReference type="InterPro" id="IPR036097">
    <property type="entry name" value="HisK_dim/P_sf"/>
</dbReference>
<dbReference type="AlphaFoldDB" id="A0AAN9K3N8"/>
<comment type="subcellular location">
    <subcellularLocation>
        <location evidence="2">Endoplasmic reticulum membrane</location>
        <topology evidence="2">Multi-pass membrane protein</topology>
    </subcellularLocation>
</comment>
<evidence type="ECO:0000259" key="14">
    <source>
        <dbReference type="PROSITE" id="PS50110"/>
    </source>
</evidence>
<feature type="region of interest" description="Disordered" evidence="11">
    <location>
        <begin position="1"/>
        <end position="21"/>
    </location>
</feature>
<dbReference type="CDD" id="cd17546">
    <property type="entry name" value="REC_hyHK_CKI1_RcsC-like"/>
    <property type="match status" value="1"/>
</dbReference>
<dbReference type="InterPro" id="IPR003661">
    <property type="entry name" value="HisK_dim/P_dom"/>
</dbReference>
<keyword evidence="9" id="KW-0675">Receptor</keyword>
<feature type="region of interest" description="Disordered" evidence="11">
    <location>
        <begin position="1035"/>
        <end position="1090"/>
    </location>
</feature>
<feature type="region of interest" description="Disordered" evidence="11">
    <location>
        <begin position="654"/>
        <end position="686"/>
    </location>
</feature>
<evidence type="ECO:0000256" key="7">
    <source>
        <dbReference type="ARBA" id="ARBA00022824"/>
    </source>
</evidence>
<evidence type="ECO:0000256" key="4">
    <source>
        <dbReference type="ARBA" id="ARBA00022553"/>
    </source>
</evidence>
<evidence type="ECO:0000256" key="2">
    <source>
        <dbReference type="ARBA" id="ARBA00004477"/>
    </source>
</evidence>
<evidence type="ECO:0000259" key="13">
    <source>
        <dbReference type="PROSITE" id="PS50109"/>
    </source>
</evidence>
<dbReference type="SMART" id="SM00388">
    <property type="entry name" value="HisKA"/>
    <property type="match status" value="1"/>
</dbReference>
<keyword evidence="12" id="KW-0472">Membrane</keyword>
<dbReference type="InterPro" id="IPR004358">
    <property type="entry name" value="Sig_transdc_His_kin-like_C"/>
</dbReference>
<dbReference type="Pfam" id="PF02518">
    <property type="entry name" value="HATPase_c"/>
    <property type="match status" value="1"/>
</dbReference>
<evidence type="ECO:0000256" key="8">
    <source>
        <dbReference type="ARBA" id="ARBA00023012"/>
    </source>
</evidence>
<proteinExistence type="predicted"/>
<dbReference type="SMART" id="SM00448">
    <property type="entry name" value="REC"/>
    <property type="match status" value="1"/>
</dbReference>
<gene>
    <name evidence="15" type="ORF">RJT34_06036</name>
</gene>
<evidence type="ECO:0000313" key="15">
    <source>
        <dbReference type="EMBL" id="KAK7309371.1"/>
    </source>
</evidence>
<dbReference type="Pfam" id="PF00072">
    <property type="entry name" value="Response_reg"/>
    <property type="match status" value="1"/>
</dbReference>
<feature type="region of interest" description="Disordered" evidence="11">
    <location>
        <begin position="980"/>
        <end position="1021"/>
    </location>
</feature>
<dbReference type="CDD" id="cd00082">
    <property type="entry name" value="HisKA"/>
    <property type="match status" value="1"/>
</dbReference>
<feature type="transmembrane region" description="Helical" evidence="12">
    <location>
        <begin position="453"/>
        <end position="475"/>
    </location>
</feature>
<dbReference type="SUPFAM" id="SSF55874">
    <property type="entry name" value="ATPase domain of HSP90 chaperone/DNA topoisomerase II/histidine kinase"/>
    <property type="match status" value="1"/>
</dbReference>
<dbReference type="GO" id="GO:0005789">
    <property type="term" value="C:endoplasmic reticulum membrane"/>
    <property type="evidence" value="ECO:0007669"/>
    <property type="project" value="UniProtKB-SubCell"/>
</dbReference>